<dbReference type="Gene3D" id="1.10.238.10">
    <property type="entry name" value="EF-hand"/>
    <property type="match status" value="1"/>
</dbReference>
<dbReference type="InterPro" id="IPR050302">
    <property type="entry name" value="Rab_GAP_TBC_domain"/>
</dbReference>
<feature type="compositionally biased region" description="Low complexity" evidence="3">
    <location>
        <begin position="859"/>
        <end position="877"/>
    </location>
</feature>
<dbReference type="Gene3D" id="1.10.472.80">
    <property type="entry name" value="Ypt/Rab-GAP domain of gyp1p, domain 3"/>
    <property type="match status" value="1"/>
</dbReference>
<dbReference type="Proteomes" id="UP000076842">
    <property type="component" value="Unassembled WGS sequence"/>
</dbReference>
<dbReference type="SMART" id="SM00164">
    <property type="entry name" value="TBC"/>
    <property type="match status" value="1"/>
</dbReference>
<organism evidence="6 7">
    <name type="scientific">Calocera cornea HHB12733</name>
    <dbReference type="NCBI Taxonomy" id="1353952"/>
    <lineage>
        <taxon>Eukaryota</taxon>
        <taxon>Fungi</taxon>
        <taxon>Dikarya</taxon>
        <taxon>Basidiomycota</taxon>
        <taxon>Agaricomycotina</taxon>
        <taxon>Dacrymycetes</taxon>
        <taxon>Dacrymycetales</taxon>
        <taxon>Dacrymycetaceae</taxon>
        <taxon>Calocera</taxon>
    </lineage>
</organism>
<dbReference type="FunFam" id="1.10.8.270:FF:000015">
    <property type="entry name" value="GTPase activating protein (Gyp2)"/>
    <property type="match status" value="1"/>
</dbReference>
<keyword evidence="2" id="KW-0106">Calcium</keyword>
<evidence type="ECO:0000256" key="2">
    <source>
        <dbReference type="ARBA" id="ARBA00022837"/>
    </source>
</evidence>
<dbReference type="InterPro" id="IPR004182">
    <property type="entry name" value="GRAM"/>
</dbReference>
<proteinExistence type="predicted"/>
<feature type="compositionally biased region" description="Basic and acidic residues" evidence="3">
    <location>
        <begin position="836"/>
        <end position="846"/>
    </location>
</feature>
<dbReference type="InterPro" id="IPR011992">
    <property type="entry name" value="EF-hand-dom_pair"/>
</dbReference>
<dbReference type="InterPro" id="IPR002048">
    <property type="entry name" value="EF_hand_dom"/>
</dbReference>
<evidence type="ECO:0000259" key="5">
    <source>
        <dbReference type="PROSITE" id="PS50222"/>
    </source>
</evidence>
<evidence type="ECO:0000259" key="4">
    <source>
        <dbReference type="PROSITE" id="PS50086"/>
    </source>
</evidence>
<dbReference type="Pfam" id="PF00566">
    <property type="entry name" value="RabGAP-TBC"/>
    <property type="match status" value="1"/>
</dbReference>
<evidence type="ECO:0000313" key="7">
    <source>
        <dbReference type="Proteomes" id="UP000076842"/>
    </source>
</evidence>
<dbReference type="SUPFAM" id="SSF47473">
    <property type="entry name" value="EF-hand"/>
    <property type="match status" value="1"/>
</dbReference>
<dbReference type="Pfam" id="PF02893">
    <property type="entry name" value="GRAM"/>
    <property type="match status" value="1"/>
</dbReference>
<gene>
    <name evidence="6" type="ORF">CALCODRAFT_486697</name>
</gene>
<dbReference type="AlphaFoldDB" id="A0A165DK76"/>
<protein>
    <submittedName>
        <fullName evidence="6">TBC-domain-containing protein</fullName>
    </submittedName>
</protein>
<dbReference type="Gene3D" id="1.10.10.750">
    <property type="entry name" value="Ypt/Rab-GAP domain of gyp1p, domain 1"/>
    <property type="match status" value="1"/>
</dbReference>
<dbReference type="FunFam" id="1.10.472.80:FF:000051">
    <property type="entry name" value="Probable MDR1-Mac1p interacting protein"/>
    <property type="match status" value="1"/>
</dbReference>
<dbReference type="InParanoid" id="A0A165DK76"/>
<name>A0A165DK76_9BASI</name>
<sequence>MTTISAQFRNYREPTKDEAIREFFNAPPAGPGDIPPTGKDVLEISAVMSLKGEEQSYSGRLYLMPPFLTFVSLDKRSARFTLPLYTIRRVEKVNSRAGMFELALVLWHQMKINVQLTSLRPTADAFCAQLRDALKAQLPQMKRLRPFVRVSYSEHLIKEDGEEYMDGDEDGKDGQDEIDTDDIKEAKTEFLGGLGLTFKFPGDPKKLREKSKLKLWKEYLRTHGRNVTLVRYPSVQRLIQVGLPNKLRGDLWETLSGSIYLRFANPGVYNQILEQHAGETSTSTEDIEKDLNRSLPEYRAYQSEIGIATLRRVLTAYSWKNREVGYCQAMNILVAAILIYMSEEQAFWLLEVLCNRLLPGYYSPSMHGTLLDQKVFESLVSRCLPIISEHFHEVDVQLSVASLPWFLSLYINSMPMIFAFRIVDCFFAMGPKVLFQVGLAILKINGEKLLEIQDDGGFIHLMRDYFNTLGDSAHPHASDPRMRAITNFQELLVVAFREFSVITDDTIISERKRHRQEIVTGIESFSKRAAVRNLKDPGQFKKEQLGAIYDTLYKAICDVSASGSGANAIAQLETIDAQGRAETRIDLKTYRIFLSNVATWARDETVVSNAFVNRVDRTVAEHELIDRMFLFWDPTHRGALSFQDIVTGLNGVMFNDLMSNIEWFFTVHDRDKDGFLSRDDVLQLSESLLFIFRNEIGDAYLGAVSNFMANAFEYGDALQPATNGNAQLAEGEKPPEPPTNTPYLNLATFRMVVLADELLESFFDTDFSATFKLEMAPGPESPSETPGLMAGLGGLLSGFITDENKKTLNRFADELGKSIGRHQVTYRPAIGKVDRDMALQEPKVREPLVSPQMRNRSMSSGSLTSGTSTSSLPTPSSELNTPGFLPPQLPIFPALPERTPFAIDEVKDDEDDEDDEDDLVVTAGDETLDEVDAFLQENAE</sequence>
<dbReference type="GO" id="GO:0031267">
    <property type="term" value="F:small GTPase binding"/>
    <property type="evidence" value="ECO:0007669"/>
    <property type="project" value="TreeGrafter"/>
</dbReference>
<dbReference type="PANTHER" id="PTHR47219:SF20">
    <property type="entry name" value="TBC1 DOMAIN FAMILY MEMBER 2B"/>
    <property type="match status" value="1"/>
</dbReference>
<dbReference type="PANTHER" id="PTHR47219">
    <property type="entry name" value="RAB GTPASE-ACTIVATING PROTEIN 1-LIKE"/>
    <property type="match status" value="1"/>
</dbReference>
<keyword evidence="1" id="KW-0343">GTPase activation</keyword>
<dbReference type="Gene3D" id="1.10.8.270">
    <property type="entry name" value="putative rabgap domain of human tbc1 domain family member 14 like domains"/>
    <property type="match status" value="1"/>
</dbReference>
<dbReference type="SUPFAM" id="SSF47923">
    <property type="entry name" value="Ypt/Rab-GAP domain of gyp1p"/>
    <property type="match status" value="2"/>
</dbReference>
<dbReference type="EMBL" id="KV424049">
    <property type="protein sequence ID" value="KZT52991.1"/>
    <property type="molecule type" value="Genomic_DNA"/>
</dbReference>
<keyword evidence="7" id="KW-1185">Reference proteome</keyword>
<reference evidence="6 7" key="1">
    <citation type="journal article" date="2016" name="Mol. Biol. Evol.">
        <title>Comparative Genomics of Early-Diverging Mushroom-Forming Fungi Provides Insights into the Origins of Lignocellulose Decay Capabilities.</title>
        <authorList>
            <person name="Nagy L.G."/>
            <person name="Riley R."/>
            <person name="Tritt A."/>
            <person name="Adam C."/>
            <person name="Daum C."/>
            <person name="Floudas D."/>
            <person name="Sun H."/>
            <person name="Yadav J.S."/>
            <person name="Pangilinan J."/>
            <person name="Larsson K.H."/>
            <person name="Matsuura K."/>
            <person name="Barry K."/>
            <person name="Labutti K."/>
            <person name="Kuo R."/>
            <person name="Ohm R.A."/>
            <person name="Bhattacharya S.S."/>
            <person name="Shirouzu T."/>
            <person name="Yoshinaga Y."/>
            <person name="Martin F.M."/>
            <person name="Grigoriev I.V."/>
            <person name="Hibbett D.S."/>
        </authorList>
    </citation>
    <scope>NUCLEOTIDE SEQUENCE [LARGE SCALE GENOMIC DNA]</scope>
    <source>
        <strain evidence="6 7">HHB12733</strain>
    </source>
</reference>
<dbReference type="PROSITE" id="PS50086">
    <property type="entry name" value="TBC_RABGAP"/>
    <property type="match status" value="1"/>
</dbReference>
<dbReference type="InterPro" id="IPR018247">
    <property type="entry name" value="EF_Hand_1_Ca_BS"/>
</dbReference>
<dbReference type="GO" id="GO:0005096">
    <property type="term" value="F:GTPase activator activity"/>
    <property type="evidence" value="ECO:0007669"/>
    <property type="project" value="UniProtKB-KW"/>
</dbReference>
<dbReference type="PROSITE" id="PS50222">
    <property type="entry name" value="EF_HAND_2"/>
    <property type="match status" value="1"/>
</dbReference>
<dbReference type="InterPro" id="IPR035969">
    <property type="entry name" value="Rab-GAP_TBC_sf"/>
</dbReference>
<dbReference type="OrthoDB" id="17687at2759"/>
<dbReference type="GO" id="GO:0005509">
    <property type="term" value="F:calcium ion binding"/>
    <property type="evidence" value="ECO:0007669"/>
    <property type="project" value="InterPro"/>
</dbReference>
<evidence type="ECO:0000256" key="1">
    <source>
        <dbReference type="ARBA" id="ARBA00022468"/>
    </source>
</evidence>
<accession>A0A165DK76</accession>
<dbReference type="STRING" id="1353952.A0A165DK76"/>
<dbReference type="PROSITE" id="PS00018">
    <property type="entry name" value="EF_HAND_1"/>
    <property type="match status" value="1"/>
</dbReference>
<feature type="region of interest" description="Disordered" evidence="3">
    <location>
        <begin position="836"/>
        <end position="918"/>
    </location>
</feature>
<evidence type="ECO:0000313" key="6">
    <source>
        <dbReference type="EMBL" id="KZT52991.1"/>
    </source>
</evidence>
<dbReference type="InterPro" id="IPR000195">
    <property type="entry name" value="Rab-GAP-TBC_dom"/>
</dbReference>
<dbReference type="FunCoup" id="A0A165DK76">
    <property type="interactions" value="153"/>
</dbReference>
<evidence type="ECO:0000256" key="3">
    <source>
        <dbReference type="SAM" id="MobiDB-lite"/>
    </source>
</evidence>
<feature type="domain" description="Rab-GAP TBC" evidence="4">
    <location>
        <begin position="242"/>
        <end position="430"/>
    </location>
</feature>
<feature type="domain" description="EF-hand" evidence="5">
    <location>
        <begin position="656"/>
        <end position="691"/>
    </location>
</feature>
<feature type="compositionally biased region" description="Acidic residues" evidence="3">
    <location>
        <begin position="906"/>
        <end position="918"/>
    </location>
</feature>